<evidence type="ECO:0000256" key="9">
    <source>
        <dbReference type="ARBA" id="ARBA00023242"/>
    </source>
</evidence>
<reference evidence="12" key="1">
    <citation type="submission" date="2013-11" db="EMBL/GenBank/DDBJ databases">
        <title>Genome sequence of the fusiform rust pathogen reveals effectors for host alternation and coevolution with pine.</title>
        <authorList>
            <consortium name="DOE Joint Genome Institute"/>
            <person name="Smith K."/>
            <person name="Pendleton A."/>
            <person name="Kubisiak T."/>
            <person name="Anderson C."/>
            <person name="Salamov A."/>
            <person name="Aerts A."/>
            <person name="Riley R."/>
            <person name="Clum A."/>
            <person name="Lindquist E."/>
            <person name="Ence D."/>
            <person name="Campbell M."/>
            <person name="Kronenberg Z."/>
            <person name="Feau N."/>
            <person name="Dhillon B."/>
            <person name="Hamelin R."/>
            <person name="Burleigh J."/>
            <person name="Smith J."/>
            <person name="Yandell M."/>
            <person name="Nelson C."/>
            <person name="Grigoriev I."/>
            <person name="Davis J."/>
        </authorList>
    </citation>
    <scope>NUCLEOTIDE SEQUENCE</scope>
    <source>
        <strain evidence="12">G11</strain>
    </source>
</reference>
<dbReference type="PANTHER" id="PTHR31576:SF2">
    <property type="entry name" value="TATA BOX-BINDING PROTEIN-ASSOCIATED FACTOR RNA POLYMERASE I SUBUNIT B"/>
    <property type="match status" value="1"/>
</dbReference>
<dbReference type="Pfam" id="PF20644">
    <property type="entry name" value="Rrn7_cyclin_N"/>
    <property type="match status" value="1"/>
</dbReference>
<keyword evidence="3" id="KW-0479">Metal-binding</keyword>
<feature type="compositionally biased region" description="Polar residues" evidence="10">
    <location>
        <begin position="1"/>
        <end position="20"/>
    </location>
</feature>
<protein>
    <recommendedName>
        <fullName evidence="11">Rrn7/TAF1B N-terminal cyclin domain-containing protein</fullName>
    </recommendedName>
</protein>
<feature type="region of interest" description="Disordered" evidence="10">
    <location>
        <begin position="148"/>
        <end position="245"/>
    </location>
</feature>
<sequence>MSQNSSQAPTPSGHSQSGSRKSQRPACARCGSRRWRRENNRGVLICSEGHVLEGHLRESTEQTEASQHSTRVRRIKVGKTRKEYYVLYRGEHSRLLLLQIFTILIRKQAEALIEVLQAPAVLEEVVHAFWRAYLTTLSLDTNLLLSSRPSSTASTSHFAESQSGYSSDESRWSNARHGSQSHPTSPTRSFPDDPGVSLTPEALKAMTENESDSSDESDSSRPDQGSQSDDDSQRTPQPGNRRRWQRHDNSIWPRIECTLGILYLACIRLRLPIIMQDLINLVITKDLPYIGFLATIPEYVKAKMSLSLISHLSILNPPRIYSFHGHSLINICHKLATRLRRVDPSLLPIAESVPNISSIILRFSQIFILPSPIHALALHMISRLKPEYLRLSNSSNASSTTPRSRSRTNTENTRFPTDWFVMASLVTTIKIVLDGVHKHCLSHSLFQLFRKSLPPPKEWMAAIISLRDSVELKNPQRLCE</sequence>
<keyword evidence="13" id="KW-1185">Reference proteome</keyword>
<dbReference type="GO" id="GO:0042790">
    <property type="term" value="P:nucleolar large rRNA transcription by RNA polymerase I"/>
    <property type="evidence" value="ECO:0007669"/>
    <property type="project" value="TreeGrafter"/>
</dbReference>
<evidence type="ECO:0000256" key="5">
    <source>
        <dbReference type="ARBA" id="ARBA00022833"/>
    </source>
</evidence>
<keyword evidence="4" id="KW-0863">Zinc-finger</keyword>
<dbReference type="OrthoDB" id="428577at2759"/>
<organism evidence="12 13">
    <name type="scientific">Cronartium quercuum f. sp. fusiforme G11</name>
    <dbReference type="NCBI Taxonomy" id="708437"/>
    <lineage>
        <taxon>Eukaryota</taxon>
        <taxon>Fungi</taxon>
        <taxon>Dikarya</taxon>
        <taxon>Basidiomycota</taxon>
        <taxon>Pucciniomycotina</taxon>
        <taxon>Pucciniomycetes</taxon>
        <taxon>Pucciniales</taxon>
        <taxon>Coleosporiaceae</taxon>
        <taxon>Cronartium</taxon>
    </lineage>
</organism>
<evidence type="ECO:0000259" key="11">
    <source>
        <dbReference type="Pfam" id="PF20644"/>
    </source>
</evidence>
<keyword evidence="6" id="KW-0805">Transcription regulation</keyword>
<dbReference type="GO" id="GO:0008270">
    <property type="term" value="F:zinc ion binding"/>
    <property type="evidence" value="ECO:0007669"/>
    <property type="project" value="UniProtKB-KW"/>
</dbReference>
<evidence type="ECO:0000313" key="12">
    <source>
        <dbReference type="EMBL" id="KAG0149007.1"/>
    </source>
</evidence>
<dbReference type="EMBL" id="MU167231">
    <property type="protein sequence ID" value="KAG0149007.1"/>
    <property type="molecule type" value="Genomic_DNA"/>
</dbReference>
<proteinExistence type="inferred from homology"/>
<evidence type="ECO:0000256" key="1">
    <source>
        <dbReference type="ARBA" id="ARBA00004604"/>
    </source>
</evidence>
<dbReference type="PANTHER" id="PTHR31576">
    <property type="entry name" value="TATA BOX-BINDING PROTEIN-ASSOCIATED FACTOR RNA POLYMERASE I SUBUNIT B"/>
    <property type="match status" value="1"/>
</dbReference>
<comment type="caution">
    <text evidence="12">The sequence shown here is derived from an EMBL/GenBank/DDBJ whole genome shotgun (WGS) entry which is preliminary data.</text>
</comment>
<comment type="subcellular location">
    <subcellularLocation>
        <location evidence="1">Nucleus</location>
        <location evidence="1">Nucleolus</location>
    </subcellularLocation>
</comment>
<dbReference type="AlphaFoldDB" id="A0A9P6NNX3"/>
<keyword evidence="5" id="KW-0862">Zinc</keyword>
<feature type="domain" description="Rrn7/TAF1B N-terminal cyclin" evidence="11">
    <location>
        <begin position="205"/>
        <end position="297"/>
    </location>
</feature>
<name>A0A9P6NNX3_9BASI</name>
<evidence type="ECO:0000256" key="3">
    <source>
        <dbReference type="ARBA" id="ARBA00022723"/>
    </source>
</evidence>
<keyword evidence="9" id="KW-0539">Nucleus</keyword>
<keyword evidence="7" id="KW-0238">DNA-binding</keyword>
<evidence type="ECO:0000313" key="13">
    <source>
        <dbReference type="Proteomes" id="UP000886653"/>
    </source>
</evidence>
<comment type="similarity">
    <text evidence="2">Belongs to the RRN7/TAF1B family.</text>
</comment>
<evidence type="ECO:0000256" key="7">
    <source>
        <dbReference type="ARBA" id="ARBA00023125"/>
    </source>
</evidence>
<feature type="region of interest" description="Disordered" evidence="10">
    <location>
        <begin position="1"/>
        <end position="31"/>
    </location>
</feature>
<dbReference type="GO" id="GO:0001164">
    <property type="term" value="F:RNA polymerase I core promoter sequence-specific DNA binding"/>
    <property type="evidence" value="ECO:0007669"/>
    <property type="project" value="InterPro"/>
</dbReference>
<dbReference type="Proteomes" id="UP000886653">
    <property type="component" value="Unassembled WGS sequence"/>
</dbReference>
<keyword evidence="8" id="KW-0804">Transcription</keyword>
<feature type="compositionally biased region" description="Polar residues" evidence="10">
    <location>
        <begin position="157"/>
        <end position="188"/>
    </location>
</feature>
<evidence type="ECO:0000256" key="6">
    <source>
        <dbReference type="ARBA" id="ARBA00023015"/>
    </source>
</evidence>
<dbReference type="InterPro" id="IPR033599">
    <property type="entry name" value="TAF1B/Rrn7"/>
</dbReference>
<evidence type="ECO:0000256" key="4">
    <source>
        <dbReference type="ARBA" id="ARBA00022771"/>
    </source>
</evidence>
<gene>
    <name evidence="12" type="ORF">CROQUDRAFT_669496</name>
</gene>
<evidence type="ECO:0000256" key="10">
    <source>
        <dbReference type="SAM" id="MobiDB-lite"/>
    </source>
</evidence>
<dbReference type="InterPro" id="IPR048540">
    <property type="entry name" value="Rrn7_cyclin_N"/>
</dbReference>
<evidence type="ECO:0000256" key="2">
    <source>
        <dbReference type="ARBA" id="ARBA00006899"/>
    </source>
</evidence>
<accession>A0A9P6NNX3</accession>
<dbReference type="GO" id="GO:0070860">
    <property type="term" value="C:RNA polymerase I core factor complex"/>
    <property type="evidence" value="ECO:0007669"/>
    <property type="project" value="InterPro"/>
</dbReference>
<evidence type="ECO:0000256" key="8">
    <source>
        <dbReference type="ARBA" id="ARBA00023163"/>
    </source>
</evidence>